<gene>
    <name evidence="2" type="ORF">SAMN02745131_04186</name>
</gene>
<sequence>MTTDNSNRYRVSTKFTLTKVFVFIGLFSIVFSTIREIGNDTFSQKSITGLSLGTIVLTGLLVFVYTRKRIDYDDIKQILYVVDTKRQTEIEIPVEKIDKILYSAIGGRGNKSYVIVYRDFHNQRQKVRLFPIPFDNSIDTIITDTKLQNPNLVTRNWSIGWNELFD</sequence>
<dbReference type="Proteomes" id="UP000184048">
    <property type="component" value="Unassembled WGS sequence"/>
</dbReference>
<evidence type="ECO:0000313" key="3">
    <source>
        <dbReference type="Proteomes" id="UP000184048"/>
    </source>
</evidence>
<evidence type="ECO:0000313" key="2">
    <source>
        <dbReference type="EMBL" id="SHG05062.1"/>
    </source>
</evidence>
<keyword evidence="1" id="KW-0812">Transmembrane</keyword>
<dbReference type="AlphaFoldDB" id="A0A1M5GNH2"/>
<keyword evidence="1" id="KW-1133">Transmembrane helix</keyword>
<protein>
    <submittedName>
        <fullName evidence="2">Uncharacterized protein</fullName>
    </submittedName>
</protein>
<feature type="transmembrane region" description="Helical" evidence="1">
    <location>
        <begin position="46"/>
        <end position="66"/>
    </location>
</feature>
<name>A0A1M5GNH2_9BACT</name>
<organism evidence="2 3">
    <name type="scientific">Flavisolibacter ginsengisoli DSM 18119</name>
    <dbReference type="NCBI Taxonomy" id="1121884"/>
    <lineage>
        <taxon>Bacteria</taxon>
        <taxon>Pseudomonadati</taxon>
        <taxon>Bacteroidota</taxon>
        <taxon>Chitinophagia</taxon>
        <taxon>Chitinophagales</taxon>
        <taxon>Chitinophagaceae</taxon>
        <taxon>Flavisolibacter</taxon>
    </lineage>
</organism>
<dbReference type="EMBL" id="FQUU01000038">
    <property type="protein sequence ID" value="SHG05062.1"/>
    <property type="molecule type" value="Genomic_DNA"/>
</dbReference>
<proteinExistence type="predicted"/>
<keyword evidence="1" id="KW-0472">Membrane</keyword>
<evidence type="ECO:0000256" key="1">
    <source>
        <dbReference type="SAM" id="Phobius"/>
    </source>
</evidence>
<accession>A0A1M5GNH2</accession>
<feature type="transmembrane region" description="Helical" evidence="1">
    <location>
        <begin position="16"/>
        <end position="34"/>
    </location>
</feature>
<dbReference type="RefSeq" id="WP_217653043.1">
    <property type="nucleotide sequence ID" value="NZ_FQUU01000038.1"/>
</dbReference>
<reference evidence="2 3" key="1">
    <citation type="submission" date="2016-11" db="EMBL/GenBank/DDBJ databases">
        <authorList>
            <person name="Jaros S."/>
            <person name="Januszkiewicz K."/>
            <person name="Wedrychowicz H."/>
        </authorList>
    </citation>
    <scope>NUCLEOTIDE SEQUENCE [LARGE SCALE GENOMIC DNA]</scope>
    <source>
        <strain evidence="2 3">DSM 18119</strain>
    </source>
</reference>
<keyword evidence="3" id="KW-1185">Reference proteome</keyword>